<accession>A0A6V7XBQ8</accession>
<evidence type="ECO:0000256" key="1">
    <source>
        <dbReference type="SAM" id="Phobius"/>
    </source>
</evidence>
<gene>
    <name evidence="2" type="ORF">MENT_LOCUS41363</name>
    <name evidence="3" type="ORF">MENT_LOCUS49866</name>
</gene>
<dbReference type="EMBL" id="CAJEWN010000708">
    <property type="protein sequence ID" value="CAD2188695.1"/>
    <property type="molecule type" value="Genomic_DNA"/>
</dbReference>
<dbReference type="EMBL" id="CAJEWN010001345">
    <property type="protein sequence ID" value="CAD2196683.1"/>
    <property type="molecule type" value="Genomic_DNA"/>
</dbReference>
<evidence type="ECO:0000313" key="4">
    <source>
        <dbReference type="Proteomes" id="UP000580250"/>
    </source>
</evidence>
<evidence type="ECO:0000313" key="2">
    <source>
        <dbReference type="EMBL" id="CAD2188695.1"/>
    </source>
</evidence>
<comment type="caution">
    <text evidence="3">The sequence shown here is derived from an EMBL/GenBank/DDBJ whole genome shotgun (WGS) entry which is preliminary data.</text>
</comment>
<feature type="transmembrane region" description="Helical" evidence="1">
    <location>
        <begin position="83"/>
        <end position="101"/>
    </location>
</feature>
<keyword evidence="1" id="KW-1133">Transmembrane helix</keyword>
<protein>
    <submittedName>
        <fullName evidence="3">Uncharacterized protein</fullName>
    </submittedName>
</protein>
<name>A0A6V7XBQ8_MELEN</name>
<sequence length="151" mass="15777">MAHEDFSRSLRELAERMSNNIQGLEVLEELQSEVQQNLEKQENSRKIIKSNSDNNKNILPIITLTLIVGTVIGLGIFSGHSLPIFGIGAVFGGAAVGSVLGEGNGGGSGSGVVVAPKEKNVRTIEGVIVGAIEGGSVVTVKENDGNVNKKI</sequence>
<proteinExistence type="predicted"/>
<feature type="transmembrane region" description="Helical" evidence="1">
    <location>
        <begin position="58"/>
        <end position="77"/>
    </location>
</feature>
<keyword evidence="1" id="KW-0812">Transmembrane</keyword>
<keyword evidence="1" id="KW-0472">Membrane</keyword>
<dbReference type="AlphaFoldDB" id="A0A6V7XBQ8"/>
<dbReference type="Proteomes" id="UP000580250">
    <property type="component" value="Unassembled WGS sequence"/>
</dbReference>
<evidence type="ECO:0000313" key="3">
    <source>
        <dbReference type="EMBL" id="CAD2196683.1"/>
    </source>
</evidence>
<reference evidence="3 4" key="1">
    <citation type="submission" date="2020-08" db="EMBL/GenBank/DDBJ databases">
        <authorList>
            <person name="Koutsovoulos G."/>
            <person name="Danchin GJ E."/>
        </authorList>
    </citation>
    <scope>NUCLEOTIDE SEQUENCE [LARGE SCALE GENOMIC DNA]</scope>
</reference>
<organism evidence="3 4">
    <name type="scientific">Meloidogyne enterolobii</name>
    <name type="common">Root-knot nematode worm</name>
    <name type="synonym">Meloidogyne mayaguensis</name>
    <dbReference type="NCBI Taxonomy" id="390850"/>
    <lineage>
        <taxon>Eukaryota</taxon>
        <taxon>Metazoa</taxon>
        <taxon>Ecdysozoa</taxon>
        <taxon>Nematoda</taxon>
        <taxon>Chromadorea</taxon>
        <taxon>Rhabditida</taxon>
        <taxon>Tylenchina</taxon>
        <taxon>Tylenchomorpha</taxon>
        <taxon>Tylenchoidea</taxon>
        <taxon>Meloidogynidae</taxon>
        <taxon>Meloidogyninae</taxon>
        <taxon>Meloidogyne</taxon>
    </lineage>
</organism>